<name>A0ABQ5CXB9_9ASTR</name>
<evidence type="ECO:0000313" key="3">
    <source>
        <dbReference type="EMBL" id="GJT30948.1"/>
    </source>
</evidence>
<protein>
    <submittedName>
        <fullName evidence="3">Ribonuclease H-like domain-containing protein</fullName>
    </submittedName>
</protein>
<feature type="domain" description="Reverse transcriptase Ty1/copia-type" evidence="2">
    <location>
        <begin position="352"/>
        <end position="409"/>
    </location>
</feature>
<feature type="region of interest" description="Disordered" evidence="1">
    <location>
        <begin position="203"/>
        <end position="254"/>
    </location>
</feature>
<comment type="caution">
    <text evidence="3">The sequence shown here is derived from an EMBL/GenBank/DDBJ whole genome shotgun (WGS) entry which is preliminary data.</text>
</comment>
<evidence type="ECO:0000259" key="2">
    <source>
        <dbReference type="Pfam" id="PF07727"/>
    </source>
</evidence>
<accession>A0ABQ5CXB9</accession>
<proteinExistence type="predicted"/>
<dbReference type="Pfam" id="PF07727">
    <property type="entry name" value="RVT_2"/>
    <property type="match status" value="1"/>
</dbReference>
<evidence type="ECO:0000313" key="4">
    <source>
        <dbReference type="Proteomes" id="UP001151760"/>
    </source>
</evidence>
<feature type="compositionally biased region" description="Basic and acidic residues" evidence="1">
    <location>
        <begin position="217"/>
        <end position="248"/>
    </location>
</feature>
<reference evidence="3" key="2">
    <citation type="submission" date="2022-01" db="EMBL/GenBank/DDBJ databases">
        <authorList>
            <person name="Yamashiro T."/>
            <person name="Shiraishi A."/>
            <person name="Satake H."/>
            <person name="Nakayama K."/>
        </authorList>
    </citation>
    <scope>NUCLEOTIDE SEQUENCE</scope>
</reference>
<dbReference type="Proteomes" id="UP001151760">
    <property type="component" value="Unassembled WGS sequence"/>
</dbReference>
<evidence type="ECO:0000256" key="1">
    <source>
        <dbReference type="SAM" id="MobiDB-lite"/>
    </source>
</evidence>
<dbReference type="EMBL" id="BQNB010014666">
    <property type="protein sequence ID" value="GJT30948.1"/>
    <property type="molecule type" value="Genomic_DNA"/>
</dbReference>
<sequence length="480" mass="53563">MTHPHPKGNFVPKAVLMKSGLKTLNTARQNSLKAAVSINTAKPISTAFPRLTVNCARSASNVFYRAHSHVIMPFNKFTTNKNNNFNEKVNTIKGNITTARLKAVVSDNKGNKANVVKASACWEELKDKGVINSGCFRHMTGNRSYFINYEEINGGFVAFGGSTKGGKITRNGLSRKPALRFMRPFGCPVTILNTIDHLDPPFSSSFKNSPDAGFKPSGEEKKKNTEDDAGKKVTEIPKKESGISNKEDDKDDQDLRDEFEKDNAADEYIVYVCADDPNMPNLEEIVFSDDDEGVGVEDDMTNLDTHIIINPIPTTRIYKDNPVKQIIGDIHSPPQTRRMTKSVTDHIEPKKTLVDLPYGKRAIRTKWVYRNKKVERGIVVRNKARLVAQCYTQEEVIDYDEVFAPVCPRDCKANLAILSLCTPPLSKTFCVEIGCEEYSYDMPRLKGKADSKSTHGGDFKAIALCDAGKLKMLMFTYIDQ</sequence>
<dbReference type="InterPro" id="IPR013103">
    <property type="entry name" value="RVT_2"/>
</dbReference>
<reference evidence="3" key="1">
    <citation type="journal article" date="2022" name="Int. J. Mol. Sci.">
        <title>Draft Genome of Tanacetum Coccineum: Genomic Comparison of Closely Related Tanacetum-Family Plants.</title>
        <authorList>
            <person name="Yamashiro T."/>
            <person name="Shiraishi A."/>
            <person name="Nakayama K."/>
            <person name="Satake H."/>
        </authorList>
    </citation>
    <scope>NUCLEOTIDE SEQUENCE</scope>
</reference>
<organism evidence="3 4">
    <name type="scientific">Tanacetum coccineum</name>
    <dbReference type="NCBI Taxonomy" id="301880"/>
    <lineage>
        <taxon>Eukaryota</taxon>
        <taxon>Viridiplantae</taxon>
        <taxon>Streptophyta</taxon>
        <taxon>Embryophyta</taxon>
        <taxon>Tracheophyta</taxon>
        <taxon>Spermatophyta</taxon>
        <taxon>Magnoliopsida</taxon>
        <taxon>eudicotyledons</taxon>
        <taxon>Gunneridae</taxon>
        <taxon>Pentapetalae</taxon>
        <taxon>asterids</taxon>
        <taxon>campanulids</taxon>
        <taxon>Asterales</taxon>
        <taxon>Asteraceae</taxon>
        <taxon>Asteroideae</taxon>
        <taxon>Anthemideae</taxon>
        <taxon>Anthemidinae</taxon>
        <taxon>Tanacetum</taxon>
    </lineage>
</organism>
<gene>
    <name evidence="3" type="ORF">Tco_0911223</name>
</gene>
<keyword evidence="4" id="KW-1185">Reference proteome</keyword>